<gene>
    <name evidence="1" type="ORF">CEXT_753991</name>
</gene>
<evidence type="ECO:0000313" key="1">
    <source>
        <dbReference type="EMBL" id="GIY02725.1"/>
    </source>
</evidence>
<dbReference type="EMBL" id="BPLR01005487">
    <property type="protein sequence ID" value="GIY02725.1"/>
    <property type="molecule type" value="Genomic_DNA"/>
</dbReference>
<name>A0AAV4Q136_CAEEX</name>
<sequence length="91" mass="9643">MYVQGSRTNDDSSTFEQSCRGTPFALGGAVADTSPQATCSFAFFFMGISHLTCSLLGNFFFPGNVNCSKCSVSLSFRSDVSGIIFLNGASQ</sequence>
<dbReference type="AlphaFoldDB" id="A0AAV4Q136"/>
<comment type="caution">
    <text evidence="1">The sequence shown here is derived from an EMBL/GenBank/DDBJ whole genome shotgun (WGS) entry which is preliminary data.</text>
</comment>
<organism evidence="1 2">
    <name type="scientific">Caerostris extrusa</name>
    <name type="common">Bark spider</name>
    <name type="synonym">Caerostris bankana</name>
    <dbReference type="NCBI Taxonomy" id="172846"/>
    <lineage>
        <taxon>Eukaryota</taxon>
        <taxon>Metazoa</taxon>
        <taxon>Ecdysozoa</taxon>
        <taxon>Arthropoda</taxon>
        <taxon>Chelicerata</taxon>
        <taxon>Arachnida</taxon>
        <taxon>Araneae</taxon>
        <taxon>Araneomorphae</taxon>
        <taxon>Entelegynae</taxon>
        <taxon>Araneoidea</taxon>
        <taxon>Araneidae</taxon>
        <taxon>Caerostris</taxon>
    </lineage>
</organism>
<accession>A0AAV4Q136</accession>
<proteinExistence type="predicted"/>
<evidence type="ECO:0000313" key="2">
    <source>
        <dbReference type="Proteomes" id="UP001054945"/>
    </source>
</evidence>
<dbReference type="Proteomes" id="UP001054945">
    <property type="component" value="Unassembled WGS sequence"/>
</dbReference>
<protein>
    <submittedName>
        <fullName evidence="1">Uncharacterized protein</fullName>
    </submittedName>
</protein>
<reference evidence="1 2" key="1">
    <citation type="submission" date="2021-06" db="EMBL/GenBank/DDBJ databases">
        <title>Caerostris extrusa draft genome.</title>
        <authorList>
            <person name="Kono N."/>
            <person name="Arakawa K."/>
        </authorList>
    </citation>
    <scope>NUCLEOTIDE SEQUENCE [LARGE SCALE GENOMIC DNA]</scope>
</reference>
<keyword evidence="2" id="KW-1185">Reference proteome</keyword>